<dbReference type="GO" id="GO:0000166">
    <property type="term" value="F:nucleotide binding"/>
    <property type="evidence" value="ECO:0007669"/>
    <property type="project" value="InterPro"/>
</dbReference>
<feature type="domain" description="Gfo/Idh/MocA-like oxidoreductase N-terminal" evidence="1">
    <location>
        <begin position="5"/>
        <end position="121"/>
    </location>
</feature>
<dbReference type="SUPFAM" id="SSF55347">
    <property type="entry name" value="Glyceraldehyde-3-phosphate dehydrogenase-like, C-terminal domain"/>
    <property type="match status" value="1"/>
</dbReference>
<dbReference type="RefSeq" id="WP_277532196.1">
    <property type="nucleotide sequence ID" value="NZ_JAPDIA010000003.1"/>
</dbReference>
<dbReference type="PANTHER" id="PTHR43377">
    <property type="entry name" value="BILIVERDIN REDUCTASE A"/>
    <property type="match status" value="1"/>
</dbReference>
<evidence type="ECO:0000259" key="2">
    <source>
        <dbReference type="Pfam" id="PF22725"/>
    </source>
</evidence>
<feature type="domain" description="GFO/IDH/MocA-like oxidoreductase" evidence="2">
    <location>
        <begin position="130"/>
        <end position="250"/>
    </location>
</feature>
<keyword evidence="4" id="KW-1185">Reference proteome</keyword>
<dbReference type="Gene3D" id="3.30.360.10">
    <property type="entry name" value="Dihydrodipicolinate Reductase, domain 2"/>
    <property type="match status" value="1"/>
</dbReference>
<name>A0A9X4KUA9_9BACL</name>
<dbReference type="SUPFAM" id="SSF51735">
    <property type="entry name" value="NAD(P)-binding Rossmann-fold domains"/>
    <property type="match status" value="1"/>
</dbReference>
<evidence type="ECO:0000313" key="4">
    <source>
        <dbReference type="Proteomes" id="UP001153404"/>
    </source>
</evidence>
<organism evidence="3 4">
    <name type="scientific">Cohnella rhizosphaerae</name>
    <dbReference type="NCBI Taxonomy" id="1457232"/>
    <lineage>
        <taxon>Bacteria</taxon>
        <taxon>Bacillati</taxon>
        <taxon>Bacillota</taxon>
        <taxon>Bacilli</taxon>
        <taxon>Bacillales</taxon>
        <taxon>Paenibacillaceae</taxon>
        <taxon>Cohnella</taxon>
    </lineage>
</organism>
<dbReference type="InterPro" id="IPR036291">
    <property type="entry name" value="NAD(P)-bd_dom_sf"/>
</dbReference>
<evidence type="ECO:0000259" key="1">
    <source>
        <dbReference type="Pfam" id="PF01408"/>
    </source>
</evidence>
<dbReference type="Gene3D" id="3.40.50.720">
    <property type="entry name" value="NAD(P)-binding Rossmann-like Domain"/>
    <property type="match status" value="1"/>
</dbReference>
<dbReference type="Pfam" id="PF01408">
    <property type="entry name" value="GFO_IDH_MocA"/>
    <property type="match status" value="1"/>
</dbReference>
<dbReference type="InterPro" id="IPR055170">
    <property type="entry name" value="GFO_IDH_MocA-like_dom"/>
</dbReference>
<reference evidence="3" key="1">
    <citation type="submission" date="2022-10" db="EMBL/GenBank/DDBJ databases">
        <title>Comparative genomic analysis of Cohnella hashimotonis sp. nov., isolated from the International Space Station.</title>
        <authorList>
            <person name="Simpson A."/>
            <person name="Venkateswaran K."/>
        </authorList>
    </citation>
    <scope>NUCLEOTIDE SEQUENCE</scope>
    <source>
        <strain evidence="3">DSM 28161</strain>
    </source>
</reference>
<evidence type="ECO:0000313" key="3">
    <source>
        <dbReference type="EMBL" id="MDG0810391.1"/>
    </source>
</evidence>
<proteinExistence type="predicted"/>
<gene>
    <name evidence="3" type="ORF">OMP40_14305</name>
</gene>
<dbReference type="InterPro" id="IPR051450">
    <property type="entry name" value="Gfo/Idh/MocA_Oxidoreductases"/>
</dbReference>
<dbReference type="Proteomes" id="UP001153404">
    <property type="component" value="Unassembled WGS sequence"/>
</dbReference>
<sequence length="327" mass="35683">MSYTIACIGAGAIAVQHLQAIREVDRLTPVAIADPNETRAQEVAAEYGIRSYSDYRTMIDHESPRIVIVAVPHFLHKECALYAAECGCAVLLEKPMALNTEECDEIIEAAQRNSAVMLVGHTQHYIAENRKAKQLIDSGVLGELVMIQDTRNMNYFSPSRPDWFYRKALAGGGILANLGSHSIDKVQWLGGSRVKKVRASLTFHADRGDVEGSGLIFIENEAGVPAAIMQSGYLGAPRNETELSFTGGSIKLQTSRGLWVSKGGSAYEPIEPDPQPSPFIMQLLDLLACIETGQEPECSLAYSRSIVAVVDSLYLSHRYGTELTVPV</sequence>
<dbReference type="PANTHER" id="PTHR43377:SF1">
    <property type="entry name" value="BILIVERDIN REDUCTASE A"/>
    <property type="match status" value="1"/>
</dbReference>
<comment type="caution">
    <text evidence="3">The sequence shown here is derived from an EMBL/GenBank/DDBJ whole genome shotgun (WGS) entry which is preliminary data.</text>
</comment>
<protein>
    <submittedName>
        <fullName evidence="3">Gfo/Idh/MocA family oxidoreductase</fullName>
    </submittedName>
</protein>
<dbReference type="AlphaFoldDB" id="A0A9X4KUA9"/>
<dbReference type="EMBL" id="JAPDIA010000003">
    <property type="protein sequence ID" value="MDG0810391.1"/>
    <property type="molecule type" value="Genomic_DNA"/>
</dbReference>
<dbReference type="InterPro" id="IPR000683">
    <property type="entry name" value="Gfo/Idh/MocA-like_OxRdtase_N"/>
</dbReference>
<accession>A0A9X4KUA9</accession>
<dbReference type="Pfam" id="PF22725">
    <property type="entry name" value="GFO_IDH_MocA_C3"/>
    <property type="match status" value="1"/>
</dbReference>